<dbReference type="PANTHER" id="PTHR46060">
    <property type="entry name" value="MARINER MOS1 TRANSPOSASE-LIKE PROTEIN"/>
    <property type="match status" value="1"/>
</dbReference>
<keyword evidence="2" id="KW-1185">Reference proteome</keyword>
<dbReference type="GO" id="GO:0003676">
    <property type="term" value="F:nucleic acid binding"/>
    <property type="evidence" value="ECO:0007669"/>
    <property type="project" value="InterPro"/>
</dbReference>
<dbReference type="Proteomes" id="UP001162162">
    <property type="component" value="Unassembled WGS sequence"/>
</dbReference>
<organism evidence="1 2">
    <name type="scientific">Aromia moschata</name>
    <dbReference type="NCBI Taxonomy" id="1265417"/>
    <lineage>
        <taxon>Eukaryota</taxon>
        <taxon>Metazoa</taxon>
        <taxon>Ecdysozoa</taxon>
        <taxon>Arthropoda</taxon>
        <taxon>Hexapoda</taxon>
        <taxon>Insecta</taxon>
        <taxon>Pterygota</taxon>
        <taxon>Neoptera</taxon>
        <taxon>Endopterygota</taxon>
        <taxon>Coleoptera</taxon>
        <taxon>Polyphaga</taxon>
        <taxon>Cucujiformia</taxon>
        <taxon>Chrysomeloidea</taxon>
        <taxon>Cerambycidae</taxon>
        <taxon>Cerambycinae</taxon>
        <taxon>Callichromatini</taxon>
        <taxon>Aromia</taxon>
    </lineage>
</organism>
<protein>
    <recommendedName>
        <fullName evidence="3">Transposase</fullName>
    </recommendedName>
</protein>
<dbReference type="Gene3D" id="3.30.420.10">
    <property type="entry name" value="Ribonuclease H-like superfamily/Ribonuclease H"/>
    <property type="match status" value="1"/>
</dbReference>
<evidence type="ECO:0000313" key="1">
    <source>
        <dbReference type="EMBL" id="KAJ8941779.1"/>
    </source>
</evidence>
<accession>A0AAV8XU50</accession>
<evidence type="ECO:0008006" key="3">
    <source>
        <dbReference type="Google" id="ProtNLM"/>
    </source>
</evidence>
<dbReference type="EMBL" id="JAPWTK010000353">
    <property type="protein sequence ID" value="KAJ8941779.1"/>
    <property type="molecule type" value="Genomic_DNA"/>
</dbReference>
<dbReference type="AlphaFoldDB" id="A0AAV8XU50"/>
<sequence length="156" mass="18755">MFMHWKSPNSLRQKKPRMSRSKLKAMMIVFFDIRGIVYVHWVPEGQAVNQHYYIQVLRERVRRRRYDLWKTKLWKIHQDNEPTHSALSVKAFFAKQGITVLEHPPYSPDLAPTKVTEVLNQLTEADFQHCFQHRKSRMERCRDRQGEYIDGEIVDT</sequence>
<dbReference type="InterPro" id="IPR036397">
    <property type="entry name" value="RNaseH_sf"/>
</dbReference>
<reference evidence="1" key="1">
    <citation type="journal article" date="2023" name="Insect Mol. Biol.">
        <title>Genome sequencing provides insights into the evolution of gene families encoding plant cell wall-degrading enzymes in longhorned beetles.</title>
        <authorList>
            <person name="Shin N.R."/>
            <person name="Okamura Y."/>
            <person name="Kirsch R."/>
            <person name="Pauchet Y."/>
        </authorList>
    </citation>
    <scope>NUCLEOTIDE SEQUENCE</scope>
    <source>
        <strain evidence="1">AMC_N1</strain>
    </source>
</reference>
<gene>
    <name evidence="1" type="ORF">NQ318_006815</name>
</gene>
<evidence type="ECO:0000313" key="2">
    <source>
        <dbReference type="Proteomes" id="UP001162162"/>
    </source>
</evidence>
<dbReference type="PANTHER" id="PTHR46060:SF1">
    <property type="entry name" value="MARINER MOS1 TRANSPOSASE-LIKE PROTEIN"/>
    <property type="match status" value="1"/>
</dbReference>
<proteinExistence type="predicted"/>
<dbReference type="InterPro" id="IPR001888">
    <property type="entry name" value="Transposase_1"/>
</dbReference>
<dbReference type="Pfam" id="PF01359">
    <property type="entry name" value="Transposase_1"/>
    <property type="match status" value="1"/>
</dbReference>
<dbReference type="InterPro" id="IPR052709">
    <property type="entry name" value="Transposase-MT_Hybrid"/>
</dbReference>
<name>A0AAV8XU50_9CUCU</name>
<comment type="caution">
    <text evidence="1">The sequence shown here is derived from an EMBL/GenBank/DDBJ whole genome shotgun (WGS) entry which is preliminary data.</text>
</comment>